<comment type="caution">
    <text evidence="3">The sequence shown here is derived from an EMBL/GenBank/DDBJ whole genome shotgun (WGS) entry which is preliminary data.</text>
</comment>
<dbReference type="AlphaFoldDB" id="A0A9X1SY91"/>
<feature type="region of interest" description="Disordered" evidence="1">
    <location>
        <begin position="26"/>
        <end position="46"/>
    </location>
</feature>
<evidence type="ECO:0000313" key="3">
    <source>
        <dbReference type="EMBL" id="MCD5316841.1"/>
    </source>
</evidence>
<evidence type="ECO:0008006" key="5">
    <source>
        <dbReference type="Google" id="ProtNLM"/>
    </source>
</evidence>
<feature type="compositionally biased region" description="Low complexity" evidence="1">
    <location>
        <begin position="36"/>
        <end position="45"/>
    </location>
</feature>
<accession>A0A9X1SY91</accession>
<feature type="signal peptide" evidence="2">
    <location>
        <begin position="1"/>
        <end position="22"/>
    </location>
</feature>
<dbReference type="PROSITE" id="PS51257">
    <property type="entry name" value="PROKAR_LIPOPROTEIN"/>
    <property type="match status" value="1"/>
</dbReference>
<keyword evidence="4" id="KW-1185">Reference proteome</keyword>
<name>A0A9X1SY91_9ACTN</name>
<proteinExistence type="predicted"/>
<evidence type="ECO:0000313" key="4">
    <source>
        <dbReference type="Proteomes" id="UP001138997"/>
    </source>
</evidence>
<gene>
    <name evidence="3" type="ORF">LR394_38695</name>
</gene>
<evidence type="ECO:0000256" key="2">
    <source>
        <dbReference type="SAM" id="SignalP"/>
    </source>
</evidence>
<evidence type="ECO:0000256" key="1">
    <source>
        <dbReference type="SAM" id="MobiDB-lite"/>
    </source>
</evidence>
<feature type="chain" id="PRO_5040817251" description="Lipoprotein" evidence="2">
    <location>
        <begin position="23"/>
        <end position="198"/>
    </location>
</feature>
<dbReference type="RefSeq" id="WP_231449692.1">
    <property type="nucleotide sequence ID" value="NZ_JAJOMB010000035.1"/>
</dbReference>
<reference evidence="3" key="1">
    <citation type="submission" date="2021-11" db="EMBL/GenBank/DDBJ databases">
        <title>Streptomyces corallinus and Kineosporia corallina sp. nov., two new coral-derived marine actinobacteria.</title>
        <authorList>
            <person name="Buangrab K."/>
            <person name="Sutthacheep M."/>
            <person name="Yeemin T."/>
            <person name="Harunari E."/>
            <person name="Igarashi Y."/>
            <person name="Sripreechasak P."/>
            <person name="Kanchanasin P."/>
            <person name="Tanasupawat S."/>
            <person name="Phongsopitanun W."/>
        </authorList>
    </citation>
    <scope>NUCLEOTIDE SEQUENCE</scope>
    <source>
        <strain evidence="3">JCM 31032</strain>
    </source>
</reference>
<sequence length="198" mass="21398">MNRRIHAIVMAGVALAALVACSDDEGGSLADPSPPVTASSSAPSPALDPEVQQAVAAYESYVRARDSVLRNPVGKGETWPEGAEFKRWAYDPARSETIVFMYVLDSYDAEFRGDAAKSNVSVVEAKLNAKPYPLVRLADCQVPQGRFAPYNRETDKALDLVDDEHLDEPFLSNIALISVDGRWGVQEAEAKQGGSCEP</sequence>
<protein>
    <recommendedName>
        <fullName evidence="5">Lipoprotein</fullName>
    </recommendedName>
</protein>
<keyword evidence="2" id="KW-0732">Signal</keyword>
<dbReference type="EMBL" id="JAJOMB010000035">
    <property type="protein sequence ID" value="MCD5316841.1"/>
    <property type="molecule type" value="Genomic_DNA"/>
</dbReference>
<dbReference type="Proteomes" id="UP001138997">
    <property type="component" value="Unassembled WGS sequence"/>
</dbReference>
<organism evidence="3 4">
    <name type="scientific">Kineosporia babensis</name>
    <dbReference type="NCBI Taxonomy" id="499548"/>
    <lineage>
        <taxon>Bacteria</taxon>
        <taxon>Bacillati</taxon>
        <taxon>Actinomycetota</taxon>
        <taxon>Actinomycetes</taxon>
        <taxon>Kineosporiales</taxon>
        <taxon>Kineosporiaceae</taxon>
        <taxon>Kineosporia</taxon>
    </lineage>
</organism>